<evidence type="ECO:0000313" key="6">
    <source>
        <dbReference type="Proteomes" id="UP000321039"/>
    </source>
</evidence>
<dbReference type="AlphaFoldDB" id="A0A5C9A5D4"/>
<protein>
    <submittedName>
        <fullName evidence="5">Uncharacterized protein</fullName>
    </submittedName>
</protein>
<organism evidence="5 6">
    <name type="scientific">Parahaliea maris</name>
    <dbReference type="NCBI Taxonomy" id="2716870"/>
    <lineage>
        <taxon>Bacteria</taxon>
        <taxon>Pseudomonadati</taxon>
        <taxon>Pseudomonadota</taxon>
        <taxon>Gammaproteobacteria</taxon>
        <taxon>Cellvibrionales</taxon>
        <taxon>Halieaceae</taxon>
        <taxon>Parahaliea</taxon>
    </lineage>
</organism>
<dbReference type="InterPro" id="IPR045760">
    <property type="entry name" value="DAP_DH_C"/>
</dbReference>
<reference evidence="5 6" key="1">
    <citation type="submission" date="2019-08" db="EMBL/GenBank/DDBJ databases">
        <title>Parahaliea maris sp. nov., isolated from the surface seawater.</title>
        <authorList>
            <person name="Liu Y."/>
        </authorList>
    </citation>
    <scope>NUCLEOTIDE SEQUENCE [LARGE SCALE GENOMIC DNA]</scope>
    <source>
        <strain evidence="5 6">HSLHS9</strain>
    </source>
</reference>
<gene>
    <name evidence="5" type="ORF">FV139_00960</name>
</gene>
<dbReference type="GO" id="GO:0009089">
    <property type="term" value="P:lysine biosynthetic process via diaminopimelate"/>
    <property type="evidence" value="ECO:0007669"/>
    <property type="project" value="InterPro"/>
</dbReference>
<evidence type="ECO:0000256" key="1">
    <source>
        <dbReference type="ARBA" id="ARBA00022857"/>
    </source>
</evidence>
<name>A0A5C9A5D4_9GAMM</name>
<dbReference type="Pfam" id="PF19328">
    <property type="entry name" value="DAP_DH_C"/>
    <property type="match status" value="1"/>
</dbReference>
<dbReference type="EMBL" id="VRZA01000001">
    <property type="protein sequence ID" value="TXS96103.1"/>
    <property type="molecule type" value="Genomic_DNA"/>
</dbReference>
<dbReference type="InterPro" id="IPR036291">
    <property type="entry name" value="NAD(P)-bd_dom_sf"/>
</dbReference>
<accession>A0A5C9A5D4</accession>
<dbReference type="CDD" id="cd24146">
    <property type="entry name" value="nat-AmDH_N_like"/>
    <property type="match status" value="1"/>
</dbReference>
<dbReference type="InterPro" id="IPR000846">
    <property type="entry name" value="DapB_N"/>
</dbReference>
<proteinExistence type="predicted"/>
<feature type="domain" description="2,4-diaminopentanoate dehydrogenase C-terminal" evidence="4">
    <location>
        <begin position="252"/>
        <end position="312"/>
    </location>
</feature>
<dbReference type="Proteomes" id="UP000321039">
    <property type="component" value="Unassembled WGS sequence"/>
</dbReference>
<keyword evidence="6" id="KW-1185">Reference proteome</keyword>
<keyword evidence="1" id="KW-0521">NADP</keyword>
<evidence type="ECO:0000259" key="4">
    <source>
        <dbReference type="Pfam" id="PF19328"/>
    </source>
</evidence>
<comment type="caution">
    <text evidence="5">The sequence shown here is derived from an EMBL/GenBank/DDBJ whole genome shotgun (WGS) entry which is preliminary data.</text>
</comment>
<evidence type="ECO:0000256" key="2">
    <source>
        <dbReference type="ARBA" id="ARBA00023002"/>
    </source>
</evidence>
<keyword evidence="2" id="KW-0560">Oxidoreductase</keyword>
<evidence type="ECO:0000259" key="3">
    <source>
        <dbReference type="Pfam" id="PF01113"/>
    </source>
</evidence>
<dbReference type="GO" id="GO:0008839">
    <property type="term" value="F:4-hydroxy-tetrahydrodipicolinate reductase"/>
    <property type="evidence" value="ECO:0007669"/>
    <property type="project" value="InterPro"/>
</dbReference>
<dbReference type="Gene3D" id="3.40.50.720">
    <property type="entry name" value="NAD(P)-binding Rossmann-like Domain"/>
    <property type="match status" value="1"/>
</dbReference>
<evidence type="ECO:0000313" key="5">
    <source>
        <dbReference type="EMBL" id="TXS96103.1"/>
    </source>
</evidence>
<dbReference type="SUPFAM" id="SSF51735">
    <property type="entry name" value="NAD(P)-binding Rossmann-fold domains"/>
    <property type="match status" value="1"/>
</dbReference>
<feature type="domain" description="Dihydrodipicolinate reductase N-terminal" evidence="3">
    <location>
        <begin position="61"/>
        <end position="122"/>
    </location>
</feature>
<sequence>MPSPSWEHPRAEAGFLNSTEHSLQESQFRITGTTDSLRYTAVSIKIQSENFMGKIRVIQYASGTTGKIAIRAMANHPELELVGMLVHSAEKVGLDAGELAGIGNLGVTATDSLEEILAIEADAVSFMGLWPDLDLVCPMLESGKHVVLTPGLLYPKYLGDEVVERLEAACKKGNTCVFGGGISPGFVQCVAPIAMSNLALGINKITVEEFVDFHDVGESPELIRDMLGIGRTLEDVKANKHPWFDEMMPDFFNQTVALTADALKLELDEIRADIEHFVSPGGGRIDSVEIPPGTVGGVRSTFTGVVDGQDRLIVRLNWWCTYDLGDGWFSADDISNSTQWRITVDGEPSMRLTFEQADHFNDPTGNPRKSTEHSFIITAMNVLHAIPYLCQEKSPGIKHYGNLPLMAGRYTIR</sequence>
<dbReference type="Pfam" id="PF01113">
    <property type="entry name" value="DapB_N"/>
    <property type="match status" value="1"/>
</dbReference>